<comment type="caution">
    <text evidence="2">The sequence shown here is derived from an EMBL/GenBank/DDBJ whole genome shotgun (WGS) entry which is preliminary data.</text>
</comment>
<reference evidence="2 3" key="1">
    <citation type="submission" date="2024-01" db="EMBL/GenBank/DDBJ databases">
        <title>Complete genome of Cladobotryum mycophilum ATHUM6906.</title>
        <authorList>
            <person name="Christinaki A.C."/>
            <person name="Myridakis A.I."/>
            <person name="Kouvelis V.N."/>
        </authorList>
    </citation>
    <scope>NUCLEOTIDE SEQUENCE [LARGE SCALE GENOMIC DNA]</scope>
    <source>
        <strain evidence="2 3">ATHUM6906</strain>
    </source>
</reference>
<dbReference type="Pfam" id="PF07472">
    <property type="entry name" value="PA-IIL"/>
    <property type="match status" value="1"/>
</dbReference>
<name>A0ABR0SBX3_9HYPO</name>
<dbReference type="Proteomes" id="UP001338125">
    <property type="component" value="Unassembled WGS sequence"/>
</dbReference>
<proteinExistence type="predicted"/>
<dbReference type="InterPro" id="IPR036684">
    <property type="entry name" value="Ca_lectin_sf"/>
</dbReference>
<accession>A0ABR0SBX3</accession>
<evidence type="ECO:0000259" key="1">
    <source>
        <dbReference type="Pfam" id="PF07472"/>
    </source>
</evidence>
<dbReference type="SUPFAM" id="SSF82026">
    <property type="entry name" value="Calcium-mediated lectin"/>
    <property type="match status" value="1"/>
</dbReference>
<evidence type="ECO:0000313" key="3">
    <source>
        <dbReference type="Proteomes" id="UP001338125"/>
    </source>
</evidence>
<dbReference type="Gene3D" id="2.60.120.400">
    <property type="entry name" value="Calcium-mediated lectin"/>
    <property type="match status" value="1"/>
</dbReference>
<feature type="domain" description="Calcium-mediated lectin" evidence="1">
    <location>
        <begin position="2"/>
        <end position="91"/>
    </location>
</feature>
<gene>
    <name evidence="2" type="ORF">PT974_07921</name>
</gene>
<dbReference type="EMBL" id="JAVFKD010000014">
    <property type="protein sequence ID" value="KAK5989666.1"/>
    <property type="molecule type" value="Genomic_DNA"/>
</dbReference>
<organism evidence="2 3">
    <name type="scientific">Cladobotryum mycophilum</name>
    <dbReference type="NCBI Taxonomy" id="491253"/>
    <lineage>
        <taxon>Eukaryota</taxon>
        <taxon>Fungi</taxon>
        <taxon>Dikarya</taxon>
        <taxon>Ascomycota</taxon>
        <taxon>Pezizomycotina</taxon>
        <taxon>Sordariomycetes</taxon>
        <taxon>Hypocreomycetidae</taxon>
        <taxon>Hypocreales</taxon>
        <taxon>Hypocreaceae</taxon>
        <taxon>Cladobotryum</taxon>
    </lineage>
</organism>
<evidence type="ECO:0000313" key="2">
    <source>
        <dbReference type="EMBL" id="KAK5989666.1"/>
    </source>
</evidence>
<dbReference type="InterPro" id="IPR010907">
    <property type="entry name" value="Ca-mediated_lectin"/>
</dbReference>
<sequence>MANSSKVQFVRITINGKPQQELSGAGEHRELANFRLDEAITSAEPEFTYGGNRSLSRLQFGGPYSVGRQNILIVTAENGDDSDYDDTVAQFTTQKPGRLLERGSSWGQLGCLQLPAARGSCF</sequence>
<keyword evidence="3" id="KW-1185">Reference proteome</keyword>
<protein>
    <recommendedName>
        <fullName evidence="1">Calcium-mediated lectin domain-containing protein</fullName>
    </recommendedName>
</protein>